<organism evidence="1 2">
    <name type="scientific">Mucilaginibacter defluvii</name>
    <dbReference type="NCBI Taxonomy" id="1196019"/>
    <lineage>
        <taxon>Bacteria</taxon>
        <taxon>Pseudomonadati</taxon>
        <taxon>Bacteroidota</taxon>
        <taxon>Sphingobacteriia</taxon>
        <taxon>Sphingobacteriales</taxon>
        <taxon>Sphingobacteriaceae</taxon>
        <taxon>Mucilaginibacter</taxon>
    </lineage>
</organism>
<evidence type="ECO:0000313" key="1">
    <source>
        <dbReference type="EMBL" id="GAA4920553.1"/>
    </source>
</evidence>
<protein>
    <recommendedName>
        <fullName evidence="3">GAF domain-containing protein</fullName>
    </recommendedName>
</protein>
<keyword evidence="2" id="KW-1185">Reference proteome</keyword>
<sequence>MHTEILEINQDQCVVCQVETRLSFKPLVEHLQERLKTEHPIKAQFYKFLLEKLSELQATDYIVKVADLERYQEMLVLIYTILTPLVASEKEFFWAMSTPVPDKIFFSTDAFYNFYTNNAEVAHVEGFEETDHIEKKQLQFIYQLILKRFYNFTSVFKDEKVLTYTDPVSHLNKYFSIHADTSFINIFVDGELPVLDFEKIGEQMHEGRELEILADILPLHHFRLEGFTILTLTDITMTRAIDNLRSVLVEHADERAAYPLVIQSLKTLAGNAEIEFGIMPFLTLNDKLVFDSDDCKDSVLMDAASKAGIADEVMYALVEEYRKNPRPIIYTKITDEKAVDNVMLRIIKQAGICAYTLIPIYYNKKLAGAMELHSTKELIIDEVLLSKLQRALPLLAQLFQYSIDRFNSAIDSILKDKFTALQPSVQWKFNEVALNYLRGLKNSDRLPVIDTVVFENMYPLFGAIDIRNSTIERNIALQEDLSQLLNTLCDALVAVKKHVDMNLIDKLIYNVKEWKVRISDYTNSNDEVMLRAFLDNEVDPLLKHIRSGHPVTAAVINEYFNSVREESGIAYQKRRELEASMQLINTSVSHYLEKAQAMLQKSYPCYFSKFRTDGVEYDIYIGQSIAPEMPFNEVYLKNLRLWQIRSMVEIARLTAGLSKNMIKPLHTTHMIFIHSNPINISFRNDERRFDVEGAYNIRYEVVKKRIDKVLVKGTAERLTQPGKIALVYFNQNEAGEYLEYIQYLQEQGYLTGAVEQLDLEELQGVSGLKALRTTVNYVDAELPESID</sequence>
<gene>
    <name evidence="1" type="ORF">GCM10023313_25420</name>
</gene>
<reference evidence="2" key="1">
    <citation type="journal article" date="2019" name="Int. J. Syst. Evol. Microbiol.">
        <title>The Global Catalogue of Microorganisms (GCM) 10K type strain sequencing project: providing services to taxonomists for standard genome sequencing and annotation.</title>
        <authorList>
            <consortium name="The Broad Institute Genomics Platform"/>
            <consortium name="The Broad Institute Genome Sequencing Center for Infectious Disease"/>
            <person name="Wu L."/>
            <person name="Ma J."/>
        </authorList>
    </citation>
    <scope>NUCLEOTIDE SEQUENCE [LARGE SCALE GENOMIC DNA]</scope>
    <source>
        <strain evidence="2">JCM 18283</strain>
    </source>
</reference>
<evidence type="ECO:0008006" key="3">
    <source>
        <dbReference type="Google" id="ProtNLM"/>
    </source>
</evidence>
<dbReference type="RefSeq" id="WP_345331589.1">
    <property type="nucleotide sequence ID" value="NZ_BAABJI010000002.1"/>
</dbReference>
<accession>A0ABP9FWQ4</accession>
<evidence type="ECO:0000313" key="2">
    <source>
        <dbReference type="Proteomes" id="UP001501436"/>
    </source>
</evidence>
<proteinExistence type="predicted"/>
<dbReference type="Proteomes" id="UP001501436">
    <property type="component" value="Unassembled WGS sequence"/>
</dbReference>
<comment type="caution">
    <text evidence="1">The sequence shown here is derived from an EMBL/GenBank/DDBJ whole genome shotgun (WGS) entry which is preliminary data.</text>
</comment>
<dbReference type="EMBL" id="BAABJI010000002">
    <property type="protein sequence ID" value="GAA4920553.1"/>
    <property type="molecule type" value="Genomic_DNA"/>
</dbReference>
<name>A0ABP9FWQ4_9SPHI</name>